<evidence type="ECO:0000259" key="5">
    <source>
        <dbReference type="PROSITE" id="PS51077"/>
    </source>
</evidence>
<comment type="caution">
    <text evidence="7">The sequence shown here is derived from an EMBL/GenBank/DDBJ whole genome shotgun (WGS) entry which is preliminary data.</text>
</comment>
<dbReference type="InterPro" id="IPR036390">
    <property type="entry name" value="WH_DNA-bd_sf"/>
</dbReference>
<organism evidence="7 8">
    <name type="scientific">Streptomyces sulfonofaciens</name>
    <dbReference type="NCBI Taxonomy" id="68272"/>
    <lineage>
        <taxon>Bacteria</taxon>
        <taxon>Bacillati</taxon>
        <taxon>Actinomycetota</taxon>
        <taxon>Actinomycetes</taxon>
        <taxon>Kitasatosporales</taxon>
        <taxon>Streptomycetaceae</taxon>
        <taxon>Streptomyces</taxon>
    </lineage>
</organism>
<dbReference type="PANTHER" id="PTHR30136:SF34">
    <property type="entry name" value="TRANSCRIPTIONAL REGULATOR"/>
    <property type="match status" value="1"/>
</dbReference>
<evidence type="ECO:0000259" key="6">
    <source>
        <dbReference type="PROSITE" id="PS51078"/>
    </source>
</evidence>
<protein>
    <submittedName>
        <fullName evidence="7">Transcriptional regulator</fullName>
    </submittedName>
</protein>
<evidence type="ECO:0000313" key="8">
    <source>
        <dbReference type="Proteomes" id="UP000603708"/>
    </source>
</evidence>
<reference evidence="7" key="1">
    <citation type="journal article" date="2014" name="Int. J. Syst. Evol. Microbiol.">
        <title>Complete genome sequence of Corynebacterium casei LMG S-19264T (=DSM 44701T), isolated from a smear-ripened cheese.</title>
        <authorList>
            <consortium name="US DOE Joint Genome Institute (JGI-PGF)"/>
            <person name="Walter F."/>
            <person name="Albersmeier A."/>
            <person name="Kalinowski J."/>
            <person name="Ruckert C."/>
        </authorList>
    </citation>
    <scope>NUCLEOTIDE SEQUENCE</scope>
    <source>
        <strain evidence="7">JCM 5069</strain>
    </source>
</reference>
<gene>
    <name evidence="7" type="ORF">GCM10018793_33830</name>
</gene>
<dbReference type="GO" id="GO:0003677">
    <property type="term" value="F:DNA binding"/>
    <property type="evidence" value="ECO:0007669"/>
    <property type="project" value="UniProtKB-KW"/>
</dbReference>
<evidence type="ECO:0000256" key="3">
    <source>
        <dbReference type="ARBA" id="ARBA00023163"/>
    </source>
</evidence>
<dbReference type="Pfam" id="PF09339">
    <property type="entry name" value="HTH_IclR"/>
    <property type="match status" value="2"/>
</dbReference>
<feature type="region of interest" description="Disordered" evidence="4">
    <location>
        <begin position="320"/>
        <end position="356"/>
    </location>
</feature>
<dbReference type="InterPro" id="IPR050707">
    <property type="entry name" value="HTH_MetabolicPath_Reg"/>
</dbReference>
<reference evidence="7" key="2">
    <citation type="submission" date="2020-09" db="EMBL/GenBank/DDBJ databases">
        <authorList>
            <person name="Sun Q."/>
            <person name="Ohkuma M."/>
        </authorList>
    </citation>
    <scope>NUCLEOTIDE SEQUENCE</scope>
    <source>
        <strain evidence="7">JCM 5069</strain>
    </source>
</reference>
<dbReference type="Gene3D" id="3.30.450.40">
    <property type="match status" value="2"/>
</dbReference>
<dbReference type="Proteomes" id="UP000603708">
    <property type="component" value="Unassembled WGS sequence"/>
</dbReference>
<sequence length="625" mass="64280">MRVDGRAEASGGLPVGRGRTAAGRGGPLAAPGSAARDAWGGESGPDRVRPLERGLAVLRALSGAGAPMRAGDLVRATGLARSTVDRVVATLLRLGLLRQHGQELSTTPRLMALGNAYLAASGLTGEAVARTGRLADELDESVSLAVPDGDGVRFVAQAVRRRTMSVAFRIGDLLPAERCAPGSLFAAEWDTAGWAAWRAGRAADPEGTAFPAVPPLAVHEARFAARAARAADAGWALDEELIEPGLIAVSVPVPDGHGRTRCALSVVSHTSRHTAADLADLVLPRLRAEAARLAEAFAAPEPAPPAAGTHRAPRTLRPAVAPPATVAPPASHAPAPGDGPAPGCAPAPAPPSPAALARAAKEELGPGFLQSLARGLAVLEALEGARGPGLPLAALAAATGLPRATARRCLHTLAREGYAACDGRLHRPLPRVLELGYARLSRLSFAELAQPHLRDLAERVGEPASVAVLDGPDVLHVASAPGVRIMSPHITPGTRFPAYPTATGRVLLAGLPEAERLRVLAAVPPGPLTRRTVTAPRRLAQLVAQVAREGHASVDEELEEGLRAVAVPIRDAAGRVVAALNVSRHTGGTPLAAARDALLPALRTAAAAIETDLHTAERFNPVPVR</sequence>
<feature type="region of interest" description="Disordered" evidence="4">
    <location>
        <begin position="1"/>
        <end position="47"/>
    </location>
</feature>
<dbReference type="PROSITE" id="PS51078">
    <property type="entry name" value="ICLR_ED"/>
    <property type="match status" value="2"/>
</dbReference>
<evidence type="ECO:0000313" key="7">
    <source>
        <dbReference type="EMBL" id="GHH79958.1"/>
    </source>
</evidence>
<dbReference type="GO" id="GO:0045892">
    <property type="term" value="P:negative regulation of DNA-templated transcription"/>
    <property type="evidence" value="ECO:0007669"/>
    <property type="project" value="TreeGrafter"/>
</dbReference>
<dbReference type="EMBL" id="BNCD01000009">
    <property type="protein sequence ID" value="GHH79958.1"/>
    <property type="molecule type" value="Genomic_DNA"/>
</dbReference>
<keyword evidence="3" id="KW-0804">Transcription</keyword>
<feature type="compositionally biased region" description="Low complexity" evidence="4">
    <location>
        <begin position="320"/>
        <end position="336"/>
    </location>
</feature>
<dbReference type="InterPro" id="IPR005471">
    <property type="entry name" value="Tscrpt_reg_IclR_N"/>
</dbReference>
<evidence type="ECO:0000256" key="1">
    <source>
        <dbReference type="ARBA" id="ARBA00023015"/>
    </source>
</evidence>
<dbReference type="Pfam" id="PF01614">
    <property type="entry name" value="IclR_C"/>
    <property type="match status" value="2"/>
</dbReference>
<dbReference type="InterPro" id="IPR036388">
    <property type="entry name" value="WH-like_DNA-bd_sf"/>
</dbReference>
<dbReference type="Gene3D" id="1.10.10.10">
    <property type="entry name" value="Winged helix-like DNA-binding domain superfamily/Winged helix DNA-binding domain"/>
    <property type="match status" value="2"/>
</dbReference>
<feature type="domain" description="IclR-ED" evidence="6">
    <location>
        <begin position="109"/>
        <end position="299"/>
    </location>
</feature>
<proteinExistence type="predicted"/>
<dbReference type="SUPFAM" id="SSF46785">
    <property type="entry name" value="Winged helix' DNA-binding domain"/>
    <property type="match status" value="2"/>
</dbReference>
<dbReference type="AlphaFoldDB" id="A0A919G8E1"/>
<evidence type="ECO:0000256" key="4">
    <source>
        <dbReference type="SAM" id="MobiDB-lite"/>
    </source>
</evidence>
<feature type="domain" description="HTH iclR-type" evidence="5">
    <location>
        <begin position="369"/>
        <end position="437"/>
    </location>
</feature>
<keyword evidence="8" id="KW-1185">Reference proteome</keyword>
<dbReference type="InterPro" id="IPR014757">
    <property type="entry name" value="Tscrpt_reg_IclR_C"/>
</dbReference>
<name>A0A919G8E1_9ACTN</name>
<dbReference type="SUPFAM" id="SSF55781">
    <property type="entry name" value="GAF domain-like"/>
    <property type="match status" value="2"/>
</dbReference>
<keyword evidence="2" id="KW-0238">DNA-binding</keyword>
<feature type="compositionally biased region" description="Pro residues" evidence="4">
    <location>
        <begin position="337"/>
        <end position="353"/>
    </location>
</feature>
<dbReference type="PROSITE" id="PS51077">
    <property type="entry name" value="HTH_ICLR"/>
    <property type="match status" value="2"/>
</dbReference>
<feature type="domain" description="HTH iclR-type" evidence="5">
    <location>
        <begin position="48"/>
        <end position="115"/>
    </location>
</feature>
<dbReference type="GO" id="GO:0003700">
    <property type="term" value="F:DNA-binding transcription factor activity"/>
    <property type="evidence" value="ECO:0007669"/>
    <property type="project" value="TreeGrafter"/>
</dbReference>
<feature type="compositionally biased region" description="Low complexity" evidence="4">
    <location>
        <begin position="16"/>
        <end position="36"/>
    </location>
</feature>
<keyword evidence="1" id="KW-0805">Transcription regulation</keyword>
<dbReference type="SMART" id="SM00346">
    <property type="entry name" value="HTH_ICLR"/>
    <property type="match status" value="2"/>
</dbReference>
<dbReference type="PANTHER" id="PTHR30136">
    <property type="entry name" value="HELIX-TURN-HELIX TRANSCRIPTIONAL REGULATOR, ICLR FAMILY"/>
    <property type="match status" value="1"/>
</dbReference>
<feature type="domain" description="IclR-ED" evidence="6">
    <location>
        <begin position="431"/>
        <end position="615"/>
    </location>
</feature>
<accession>A0A919G8E1</accession>
<evidence type="ECO:0000256" key="2">
    <source>
        <dbReference type="ARBA" id="ARBA00023125"/>
    </source>
</evidence>
<dbReference type="InterPro" id="IPR029016">
    <property type="entry name" value="GAF-like_dom_sf"/>
</dbReference>